<dbReference type="EMBL" id="NCKV01033664">
    <property type="protein sequence ID" value="RWS18822.1"/>
    <property type="molecule type" value="Genomic_DNA"/>
</dbReference>
<comment type="caution">
    <text evidence="3">The sequence shown here is derived from an EMBL/GenBank/DDBJ whole genome shotgun (WGS) entry which is preliminary data.</text>
</comment>
<dbReference type="Pfam" id="PF17919">
    <property type="entry name" value="RT_RNaseH_2"/>
    <property type="match status" value="1"/>
</dbReference>
<evidence type="ECO:0000256" key="1">
    <source>
        <dbReference type="ARBA" id="ARBA00023268"/>
    </source>
</evidence>
<dbReference type="Gene3D" id="3.30.70.270">
    <property type="match status" value="1"/>
</dbReference>
<evidence type="ECO:0000313" key="4">
    <source>
        <dbReference type="Proteomes" id="UP000288716"/>
    </source>
</evidence>
<dbReference type="PANTHER" id="PTHR37984">
    <property type="entry name" value="PROTEIN CBG26694"/>
    <property type="match status" value="1"/>
</dbReference>
<dbReference type="Proteomes" id="UP000288716">
    <property type="component" value="Unassembled WGS sequence"/>
</dbReference>
<organism evidence="3 4">
    <name type="scientific">Leptotrombidium deliense</name>
    <dbReference type="NCBI Taxonomy" id="299467"/>
    <lineage>
        <taxon>Eukaryota</taxon>
        <taxon>Metazoa</taxon>
        <taxon>Ecdysozoa</taxon>
        <taxon>Arthropoda</taxon>
        <taxon>Chelicerata</taxon>
        <taxon>Arachnida</taxon>
        <taxon>Acari</taxon>
        <taxon>Acariformes</taxon>
        <taxon>Trombidiformes</taxon>
        <taxon>Prostigmata</taxon>
        <taxon>Anystina</taxon>
        <taxon>Parasitengona</taxon>
        <taxon>Trombiculoidea</taxon>
        <taxon>Trombiculidae</taxon>
        <taxon>Leptotrombidium</taxon>
    </lineage>
</organism>
<name>A0A443RU11_9ACAR</name>
<evidence type="ECO:0000313" key="3">
    <source>
        <dbReference type="EMBL" id="RWS18822.1"/>
    </source>
</evidence>
<gene>
    <name evidence="3" type="ORF">B4U80_06085</name>
</gene>
<keyword evidence="1" id="KW-0511">Multifunctional enzyme</keyword>
<dbReference type="InterPro" id="IPR041577">
    <property type="entry name" value="RT_RNaseH_2"/>
</dbReference>
<dbReference type="InterPro" id="IPR043128">
    <property type="entry name" value="Rev_trsase/Diguanyl_cyclase"/>
</dbReference>
<dbReference type="OrthoDB" id="6425250at2759"/>
<dbReference type="GO" id="GO:0071897">
    <property type="term" value="P:DNA biosynthetic process"/>
    <property type="evidence" value="ECO:0007669"/>
    <property type="project" value="UniProtKB-ARBA"/>
</dbReference>
<proteinExistence type="predicted"/>
<evidence type="ECO:0000259" key="2">
    <source>
        <dbReference type="Pfam" id="PF17919"/>
    </source>
</evidence>
<dbReference type="InterPro" id="IPR050951">
    <property type="entry name" value="Retrovirus_Pol_polyprotein"/>
</dbReference>
<accession>A0A443RU11</accession>
<dbReference type="AlphaFoldDB" id="A0A443RU11"/>
<feature type="domain" description="Reverse transcriptase/retrotransposon-derived protein RNase H-like" evidence="2">
    <location>
        <begin position="17"/>
        <end position="61"/>
    </location>
</feature>
<dbReference type="GO" id="GO:0003824">
    <property type="term" value="F:catalytic activity"/>
    <property type="evidence" value="ECO:0007669"/>
    <property type="project" value="UniProtKB-KW"/>
</dbReference>
<dbReference type="InterPro" id="IPR043502">
    <property type="entry name" value="DNA/RNA_pol_sf"/>
</dbReference>
<dbReference type="PANTHER" id="PTHR37984:SF5">
    <property type="entry name" value="PROTEIN NYNRIN-LIKE"/>
    <property type="match status" value="1"/>
</dbReference>
<dbReference type="VEuPathDB" id="VectorBase:LDEU013218"/>
<keyword evidence="4" id="KW-1185">Reference proteome</keyword>
<protein>
    <recommendedName>
        <fullName evidence="2">Reverse transcriptase/retrotransposon-derived protein RNase H-like domain-containing protein</fullName>
    </recommendedName>
</protein>
<reference evidence="3 4" key="1">
    <citation type="journal article" date="2018" name="Gigascience">
        <title>Genomes of trombidid mites reveal novel predicted allergens and laterally-transferred genes associated with secondary metabolism.</title>
        <authorList>
            <person name="Dong X."/>
            <person name="Chaisiri K."/>
            <person name="Xia D."/>
            <person name="Armstrong S.D."/>
            <person name="Fang Y."/>
            <person name="Donnelly M.J."/>
            <person name="Kadowaki T."/>
            <person name="McGarry J.W."/>
            <person name="Darby A.C."/>
            <person name="Makepeace B.L."/>
        </authorList>
    </citation>
    <scope>NUCLEOTIDE SEQUENCE [LARGE SCALE GENOMIC DNA]</scope>
    <source>
        <strain evidence="3">UoL-UT</strain>
    </source>
</reference>
<dbReference type="SUPFAM" id="SSF56672">
    <property type="entry name" value="DNA/RNA polymerases"/>
    <property type="match status" value="1"/>
</dbReference>
<sequence length="91" mass="10430">MLQPLYELLKKDHKFEWTEKCEKSFQNIKNYLCTPPVLAMYNPKKRCYVYTDASKIGLGAVPGKLNAEADALSRNPVLDACENTQHIKIKN</sequence>